<dbReference type="AlphaFoldDB" id="A0A1F5MKL8"/>
<accession>A0A1F5MKL8</accession>
<proteinExistence type="predicted"/>
<dbReference type="GO" id="GO:0043743">
    <property type="term" value="F:LPPG:FO 2-phospho-L-lactate transferase activity"/>
    <property type="evidence" value="ECO:0007669"/>
    <property type="project" value="InterPro"/>
</dbReference>
<gene>
    <name evidence="2" type="ORF">A3B49_03205</name>
</gene>
<dbReference type="EMBL" id="MFDO01000004">
    <property type="protein sequence ID" value="OGE65840.1"/>
    <property type="molecule type" value="Genomic_DNA"/>
</dbReference>
<dbReference type="PANTHER" id="PTHR30135:SF3">
    <property type="entry name" value="GLUCONEOGENESIS FACTOR-RELATED"/>
    <property type="match status" value="1"/>
</dbReference>
<dbReference type="Gene3D" id="3.40.50.10680">
    <property type="entry name" value="CofD-like domains"/>
    <property type="match status" value="1"/>
</dbReference>
<evidence type="ECO:0000313" key="3">
    <source>
        <dbReference type="Proteomes" id="UP000178017"/>
    </source>
</evidence>
<protein>
    <recommendedName>
        <fullName evidence="4">Gluconeogenesis factor</fullName>
    </recommendedName>
</protein>
<evidence type="ECO:0008006" key="4">
    <source>
        <dbReference type="Google" id="ProtNLM"/>
    </source>
</evidence>
<evidence type="ECO:0000313" key="2">
    <source>
        <dbReference type="EMBL" id="OGE65840.1"/>
    </source>
</evidence>
<sequence>MEREYIYKIPTVSLGGGTGHFGYLRGVAQINHPEYNTAIPATWDGKGKNGHGGGSSGELRISQGILPPGDEMQCLVALMESESQFKEAMLILRDREGSTHPLVNQLAATAERNHHGAQEGIDGLRRLFNVRGKVILPSTTDIHLDGESRKGKRFNGEGDIDSIKNDETFQLTDEISRVWFSTEPEANPLAVRALREAHKIIITAGSPYTSIFPHLLVKGNRQAILESDAQLFVVYNLTYTNGEDHHLGLASRWLNVFQYYLRDDEYIKQHGRSRISCLIGHDHNFSDQGAVDLYASKKQWKTEIDVAECEKLAPGMRAISQNLAVYDRDSHLFRHDSLCLANLLFSL</sequence>
<dbReference type="InterPro" id="IPR038136">
    <property type="entry name" value="CofD-like_dom_sf"/>
</dbReference>
<reference evidence="2 3" key="1">
    <citation type="journal article" date="2016" name="Nat. Commun.">
        <title>Thousands of microbial genomes shed light on interconnected biogeochemical processes in an aquifer system.</title>
        <authorList>
            <person name="Anantharaman K."/>
            <person name="Brown C.T."/>
            <person name="Hug L.A."/>
            <person name="Sharon I."/>
            <person name="Castelle C.J."/>
            <person name="Probst A.J."/>
            <person name="Thomas B.C."/>
            <person name="Singh A."/>
            <person name="Wilkins M.J."/>
            <person name="Karaoz U."/>
            <person name="Brodie E.L."/>
            <person name="Williams K.H."/>
            <person name="Hubbard S.S."/>
            <person name="Banfield J.F."/>
        </authorList>
    </citation>
    <scope>NUCLEOTIDE SEQUENCE [LARGE SCALE GENOMIC DNA]</scope>
</reference>
<organism evidence="2 3">
    <name type="scientific">Candidatus Daviesbacteria bacterium RIFCSPLOWO2_01_FULL_40_24</name>
    <dbReference type="NCBI Taxonomy" id="1797787"/>
    <lineage>
        <taxon>Bacteria</taxon>
        <taxon>Candidatus Daviesiibacteriota</taxon>
    </lineage>
</organism>
<dbReference type="InterPro" id="IPR002882">
    <property type="entry name" value="CofD"/>
</dbReference>
<comment type="caution">
    <text evidence="2">The sequence shown here is derived from an EMBL/GenBank/DDBJ whole genome shotgun (WGS) entry which is preliminary data.</text>
</comment>
<name>A0A1F5MKL8_9BACT</name>
<dbReference type="SUPFAM" id="SSF142338">
    <property type="entry name" value="CofD-like"/>
    <property type="match status" value="1"/>
</dbReference>
<keyword evidence="1" id="KW-0963">Cytoplasm</keyword>
<dbReference type="Pfam" id="PF01933">
    <property type="entry name" value="CofD"/>
    <property type="match status" value="1"/>
</dbReference>
<evidence type="ECO:0000256" key="1">
    <source>
        <dbReference type="ARBA" id="ARBA00022490"/>
    </source>
</evidence>
<dbReference type="Proteomes" id="UP000178017">
    <property type="component" value="Unassembled WGS sequence"/>
</dbReference>
<dbReference type="PANTHER" id="PTHR30135">
    <property type="entry name" value="UNCHARACTERIZED PROTEIN YVCK-RELATED"/>
    <property type="match status" value="1"/>
</dbReference>
<dbReference type="InterPro" id="IPR010119">
    <property type="entry name" value="Gluconeogen_factor"/>
</dbReference>